<dbReference type="Pfam" id="PF07721">
    <property type="entry name" value="TPR_4"/>
    <property type="match status" value="1"/>
</dbReference>
<dbReference type="Gene3D" id="1.25.40.10">
    <property type="entry name" value="Tetratricopeptide repeat domain"/>
    <property type="match status" value="2"/>
</dbReference>
<evidence type="ECO:0000313" key="3">
    <source>
        <dbReference type="EMBL" id="NYH51380.1"/>
    </source>
</evidence>
<dbReference type="PANTHER" id="PTHR45011">
    <property type="entry name" value="DAP3-BINDING CELL DEATH ENHANCER 1"/>
    <property type="match status" value="1"/>
</dbReference>
<dbReference type="InterPro" id="IPR011990">
    <property type="entry name" value="TPR-like_helical_dom_sf"/>
</dbReference>
<evidence type="ECO:0000256" key="2">
    <source>
        <dbReference type="SAM" id="MobiDB-lite"/>
    </source>
</evidence>
<dbReference type="Pfam" id="PF13432">
    <property type="entry name" value="TPR_16"/>
    <property type="match status" value="3"/>
</dbReference>
<feature type="compositionally biased region" description="Polar residues" evidence="2">
    <location>
        <begin position="24"/>
        <end position="34"/>
    </location>
</feature>
<evidence type="ECO:0000256" key="1">
    <source>
        <dbReference type="PROSITE-ProRule" id="PRU00339"/>
    </source>
</evidence>
<dbReference type="PANTHER" id="PTHR45011:SF1">
    <property type="entry name" value="DAP3-BINDING CELL DEATH ENHANCER 1"/>
    <property type="match status" value="1"/>
</dbReference>
<evidence type="ECO:0000313" key="4">
    <source>
        <dbReference type="Proteomes" id="UP000584931"/>
    </source>
</evidence>
<dbReference type="SUPFAM" id="SSF81901">
    <property type="entry name" value="HCP-like"/>
    <property type="match status" value="1"/>
</dbReference>
<dbReference type="EMBL" id="JACCHL010000001">
    <property type="protein sequence ID" value="NYH51380.1"/>
    <property type="molecule type" value="Genomic_DNA"/>
</dbReference>
<comment type="caution">
    <text evidence="3">The sequence shown here is derived from an EMBL/GenBank/DDBJ whole genome shotgun (WGS) entry which is preliminary data.</text>
</comment>
<dbReference type="PROSITE" id="PS50005">
    <property type="entry name" value="TPR"/>
    <property type="match status" value="1"/>
</dbReference>
<keyword evidence="1" id="KW-0802">TPR repeat</keyword>
<protein>
    <recommendedName>
        <fullName evidence="5">UDP-N-acetylglucosamine--peptide N-acetylglucosaminyltransferase SPINDLY</fullName>
    </recommendedName>
</protein>
<accession>A0A7Y9XBS4</accession>
<reference evidence="3 4" key="1">
    <citation type="submission" date="2020-07" db="EMBL/GenBank/DDBJ databases">
        <title>Sequencing the genomes of 1000 actinobacteria strains.</title>
        <authorList>
            <person name="Klenk H.-P."/>
        </authorList>
    </citation>
    <scope>NUCLEOTIDE SEQUENCE [LARGE SCALE GENOMIC DNA]</scope>
    <source>
        <strain evidence="3 4">DSM 45278</strain>
    </source>
</reference>
<feature type="region of interest" description="Disordered" evidence="2">
    <location>
        <begin position="1"/>
        <end position="35"/>
    </location>
</feature>
<dbReference type="RefSeq" id="WP_337797807.1">
    <property type="nucleotide sequence ID" value="NZ_JACCHL010000001.1"/>
</dbReference>
<dbReference type="GO" id="GO:0042802">
    <property type="term" value="F:identical protein binding"/>
    <property type="evidence" value="ECO:0007669"/>
    <property type="project" value="InterPro"/>
</dbReference>
<dbReference type="InterPro" id="IPR006597">
    <property type="entry name" value="Sel1-like"/>
</dbReference>
<name>A0A7Y9XBS4_9ACTN</name>
<dbReference type="SMART" id="SM00028">
    <property type="entry name" value="TPR"/>
    <property type="match status" value="5"/>
</dbReference>
<dbReference type="AlphaFoldDB" id="A0A7Y9XBS4"/>
<feature type="repeat" description="TPR" evidence="1">
    <location>
        <begin position="562"/>
        <end position="595"/>
    </location>
</feature>
<dbReference type="SMART" id="SM00671">
    <property type="entry name" value="SEL1"/>
    <property type="match status" value="7"/>
</dbReference>
<evidence type="ECO:0008006" key="5">
    <source>
        <dbReference type="Google" id="ProtNLM"/>
    </source>
</evidence>
<sequence length="659" mass="71472">MNNRVGDVHGTAAQFGPVHGPVTVHSTPTPTASSVPGWVKVALPIHQADARDLGAHEALPDTEGQDLPPYVPREIDGELDRRLTTAATSPRGGIVLVAGASTAGKTRALAAALARTLPERMLVTPPEDADLRSLPAWLEERAAQAPHGWVVWLDDLDRHLSSSGLTPTLVAELGHAGAVVAATIRSERLKDLRPSATDHGSALEGVGYAVLKTPPVTVRREWSPQERERARATGDRRLVRAAADERFGVAEQLAAGPLLQQAWRDGPDCGHPRGYALVAAAVGLAQAGASRPLTRDQLQSAHTLYLPTPPPLPEEADQAWEWATRQRSGMAGLLVPADHEGTRWRVFDYLTPPGPLSEAVWHAALAAATARDRFTIGVTAYRAAQIDVAETAWRALAHQGRTSAMSNLGVLLKGSDRVEEAETWYRKAADHGHPDAMSNLGVLLKGSDRVEEAETWYRKAADHGHPDAMYNLGVLLKGSDRVEEAETWYRKAADHDHTGAMYNLGNLLADAGRTEEAETWYRKAADHDHTGAMYNLGNLLADAGRTEEAETWYRKAADHDHTGAMSNLGNLLVEAGQVQEAEDLYRQAAELGHTDAMYNLGVLLTDTGRAEEAEDWYRKAADHGHPDAMYNLSNLLVDAGRVEEAAEWRQRTREAEGAE</sequence>
<proteinExistence type="predicted"/>
<dbReference type="InterPro" id="IPR011717">
    <property type="entry name" value="TPR-4"/>
</dbReference>
<dbReference type="InterPro" id="IPR052748">
    <property type="entry name" value="ISR_Activator"/>
</dbReference>
<dbReference type="InterPro" id="IPR019734">
    <property type="entry name" value="TPR_rpt"/>
</dbReference>
<organism evidence="3 4">
    <name type="scientific">Nocardiopsis sinuspersici</name>
    <dbReference type="NCBI Taxonomy" id="501010"/>
    <lineage>
        <taxon>Bacteria</taxon>
        <taxon>Bacillati</taxon>
        <taxon>Actinomycetota</taxon>
        <taxon>Actinomycetes</taxon>
        <taxon>Streptosporangiales</taxon>
        <taxon>Nocardiopsidaceae</taxon>
        <taxon>Nocardiopsis</taxon>
    </lineage>
</organism>
<dbReference type="Pfam" id="PF13374">
    <property type="entry name" value="TPR_10"/>
    <property type="match status" value="1"/>
</dbReference>
<dbReference type="Proteomes" id="UP000584931">
    <property type="component" value="Unassembled WGS sequence"/>
</dbReference>
<gene>
    <name evidence="3" type="ORF">HNR06_000969</name>
</gene>